<proteinExistence type="predicted"/>
<accession>A0A0N4Y7H0</accession>
<gene>
    <name evidence="1" type="ORF">NBR_LOCUS12106</name>
</gene>
<evidence type="ECO:0000313" key="2">
    <source>
        <dbReference type="Proteomes" id="UP000271162"/>
    </source>
</evidence>
<sequence>MEHIRIIGIPMSLKKNFKVLLREFLEELEYRETDKEEALTWPSMIGSHGSTFGVRVKMSFKFWNWYKTQGGSNLGKYSRRNGCAIRLIQEKGLIGKDCENL</sequence>
<protein>
    <submittedName>
        <fullName evidence="3">MIT_C domain-containing protein</fullName>
    </submittedName>
</protein>
<dbReference type="Proteomes" id="UP000271162">
    <property type="component" value="Unassembled WGS sequence"/>
</dbReference>
<reference evidence="1 2" key="2">
    <citation type="submission" date="2018-11" db="EMBL/GenBank/DDBJ databases">
        <authorList>
            <consortium name="Pathogen Informatics"/>
        </authorList>
    </citation>
    <scope>NUCLEOTIDE SEQUENCE [LARGE SCALE GENOMIC DNA]</scope>
</reference>
<dbReference type="EMBL" id="UYSL01020675">
    <property type="protein sequence ID" value="VDL75695.1"/>
    <property type="molecule type" value="Genomic_DNA"/>
</dbReference>
<dbReference type="WBParaSite" id="NBR_0001210501-mRNA-1">
    <property type="protein sequence ID" value="NBR_0001210501-mRNA-1"/>
    <property type="gene ID" value="NBR_0001210501"/>
</dbReference>
<evidence type="ECO:0000313" key="3">
    <source>
        <dbReference type="WBParaSite" id="NBR_0001210501-mRNA-1"/>
    </source>
</evidence>
<dbReference type="AlphaFoldDB" id="A0A0N4Y7H0"/>
<keyword evidence="2" id="KW-1185">Reference proteome</keyword>
<evidence type="ECO:0000313" key="1">
    <source>
        <dbReference type="EMBL" id="VDL75695.1"/>
    </source>
</evidence>
<reference evidence="3" key="1">
    <citation type="submission" date="2017-02" db="UniProtKB">
        <authorList>
            <consortium name="WormBaseParasite"/>
        </authorList>
    </citation>
    <scope>IDENTIFICATION</scope>
</reference>
<name>A0A0N4Y7H0_NIPBR</name>
<organism evidence="3">
    <name type="scientific">Nippostrongylus brasiliensis</name>
    <name type="common">Rat hookworm</name>
    <dbReference type="NCBI Taxonomy" id="27835"/>
    <lineage>
        <taxon>Eukaryota</taxon>
        <taxon>Metazoa</taxon>
        <taxon>Ecdysozoa</taxon>
        <taxon>Nematoda</taxon>
        <taxon>Chromadorea</taxon>
        <taxon>Rhabditida</taxon>
        <taxon>Rhabditina</taxon>
        <taxon>Rhabditomorpha</taxon>
        <taxon>Strongyloidea</taxon>
        <taxon>Heligmosomidae</taxon>
        <taxon>Nippostrongylus</taxon>
    </lineage>
</organism>